<dbReference type="Gene3D" id="2.40.40.10">
    <property type="entry name" value="RlpA-like domain"/>
    <property type="match status" value="1"/>
</dbReference>
<dbReference type="GO" id="GO:0000270">
    <property type="term" value="P:peptidoglycan metabolic process"/>
    <property type="evidence" value="ECO:0007669"/>
    <property type="project" value="UniProtKB-UniRule"/>
</dbReference>
<evidence type="ECO:0000313" key="6">
    <source>
        <dbReference type="EMBL" id="QIN80587.1"/>
    </source>
</evidence>
<dbReference type="InterPro" id="IPR012997">
    <property type="entry name" value="RplA"/>
</dbReference>
<dbReference type="PANTHER" id="PTHR34183:SF8">
    <property type="entry name" value="ENDOLYTIC PEPTIDOGLYCAN TRANSGLYCOSYLASE RLPA-RELATED"/>
    <property type="match status" value="1"/>
</dbReference>
<feature type="domain" description="RlpA-like protein double-psi beta-barrel" evidence="5">
    <location>
        <begin position="36"/>
        <end position="119"/>
    </location>
</feature>
<evidence type="ECO:0000259" key="5">
    <source>
        <dbReference type="Pfam" id="PF03330"/>
    </source>
</evidence>
<evidence type="ECO:0000256" key="3">
    <source>
        <dbReference type="HAMAP-Rule" id="MF_02071"/>
    </source>
</evidence>
<gene>
    <name evidence="3" type="primary">rlpA</name>
    <name evidence="6" type="ORF">GBA65_00880</name>
</gene>
<dbReference type="InterPro" id="IPR009009">
    <property type="entry name" value="RlpA-like_DPBB"/>
</dbReference>
<keyword evidence="2 3" id="KW-0961">Cell wall biogenesis/degradation</keyword>
<comment type="function">
    <text evidence="3">Lytic transglycosylase with a strong preference for naked glycan strands that lack stem peptides.</text>
</comment>
<name>A0A6G8Q2P3_9ACTN</name>
<evidence type="ECO:0000313" key="7">
    <source>
        <dbReference type="Proteomes" id="UP000502706"/>
    </source>
</evidence>
<dbReference type="GO" id="GO:0008932">
    <property type="term" value="F:lytic endotransglycosylase activity"/>
    <property type="evidence" value="ECO:0007669"/>
    <property type="project" value="UniProtKB-UniRule"/>
</dbReference>
<dbReference type="EC" id="4.2.2.-" evidence="3"/>
<dbReference type="AlphaFoldDB" id="A0A6G8Q2P3"/>
<dbReference type="Proteomes" id="UP000502706">
    <property type="component" value="Chromosome"/>
</dbReference>
<dbReference type="NCBIfam" id="TIGR00413">
    <property type="entry name" value="rlpA"/>
    <property type="match status" value="1"/>
</dbReference>
<evidence type="ECO:0000256" key="1">
    <source>
        <dbReference type="ARBA" id="ARBA00023239"/>
    </source>
</evidence>
<organism evidence="6 7">
    <name type="scientific">Rubrobacter marinus</name>
    <dbReference type="NCBI Taxonomy" id="2653852"/>
    <lineage>
        <taxon>Bacteria</taxon>
        <taxon>Bacillati</taxon>
        <taxon>Actinomycetota</taxon>
        <taxon>Rubrobacteria</taxon>
        <taxon>Rubrobacterales</taxon>
        <taxon>Rubrobacteraceae</taxon>
        <taxon>Rubrobacter</taxon>
    </lineage>
</organism>
<dbReference type="GO" id="GO:0071555">
    <property type="term" value="P:cell wall organization"/>
    <property type="evidence" value="ECO:0007669"/>
    <property type="project" value="UniProtKB-KW"/>
</dbReference>
<sequence length="123" mass="12848">MKADSYWYYWSYGSSQYGGESQYGASQYGAGDVMVASYYGYELAGSPTASGEPFDPEGYTAAHKTMPLGTQLEVSYGGSSVNVTVNDRGPYVAGRDLDLSQGAAEAIGLTAAGSAPVEVNVLN</sequence>
<proteinExistence type="inferred from homology"/>
<dbReference type="InterPro" id="IPR034718">
    <property type="entry name" value="RlpA"/>
</dbReference>
<dbReference type="PANTHER" id="PTHR34183">
    <property type="entry name" value="ENDOLYTIC PEPTIDOGLYCAN TRANSGLYCOSYLASE RLPA"/>
    <property type="match status" value="1"/>
</dbReference>
<dbReference type="EMBL" id="CP045121">
    <property type="protein sequence ID" value="QIN80587.1"/>
    <property type="molecule type" value="Genomic_DNA"/>
</dbReference>
<dbReference type="Pfam" id="PF03330">
    <property type="entry name" value="DPBB_1"/>
    <property type="match status" value="1"/>
</dbReference>
<protein>
    <recommendedName>
        <fullName evidence="3">Probable endolytic peptidoglycan transglycosylase RlpA</fullName>
        <ecNumber evidence="3">4.2.2.-</ecNumber>
    </recommendedName>
</protein>
<reference evidence="6 7" key="1">
    <citation type="submission" date="2019-10" db="EMBL/GenBank/DDBJ databases">
        <title>Rubrobacter sp nov SCSIO 52915 isolated from a deep-sea sediment in the South China Sea.</title>
        <authorList>
            <person name="Chen R.W."/>
        </authorList>
    </citation>
    <scope>NUCLEOTIDE SEQUENCE [LARGE SCALE GENOMIC DNA]</scope>
    <source>
        <strain evidence="6 7">SCSIO 52915</strain>
    </source>
</reference>
<dbReference type="SUPFAM" id="SSF50685">
    <property type="entry name" value="Barwin-like endoglucanases"/>
    <property type="match status" value="1"/>
</dbReference>
<accession>A0A6G8Q2P3</accession>
<dbReference type="HAMAP" id="MF_02071">
    <property type="entry name" value="RlpA"/>
    <property type="match status" value="1"/>
</dbReference>
<dbReference type="InterPro" id="IPR036908">
    <property type="entry name" value="RlpA-like_sf"/>
</dbReference>
<dbReference type="KEGG" id="rmar:GBA65_00880"/>
<keyword evidence="7" id="KW-1185">Reference proteome</keyword>
<comment type="similarity">
    <text evidence="3 4">Belongs to the RlpA family.</text>
</comment>
<keyword evidence="1 3" id="KW-0456">Lyase</keyword>
<evidence type="ECO:0000256" key="2">
    <source>
        <dbReference type="ARBA" id="ARBA00023316"/>
    </source>
</evidence>
<evidence type="ECO:0000256" key="4">
    <source>
        <dbReference type="RuleBase" id="RU003495"/>
    </source>
</evidence>
<dbReference type="CDD" id="cd22268">
    <property type="entry name" value="DPBB_RlpA-like"/>
    <property type="match status" value="1"/>
</dbReference>